<keyword evidence="1" id="KW-1133">Transmembrane helix</keyword>
<evidence type="ECO:0000256" key="1">
    <source>
        <dbReference type="SAM" id="Phobius"/>
    </source>
</evidence>
<protein>
    <recommendedName>
        <fullName evidence="2">LiaI-LiaF-like transmembrane region domain-containing protein</fullName>
    </recommendedName>
</protein>
<organism evidence="3 4">
    <name type="scientific">Radiobacillus deserti</name>
    <dbReference type="NCBI Taxonomy" id="2594883"/>
    <lineage>
        <taxon>Bacteria</taxon>
        <taxon>Bacillati</taxon>
        <taxon>Bacillota</taxon>
        <taxon>Bacilli</taxon>
        <taxon>Bacillales</taxon>
        <taxon>Bacillaceae</taxon>
        <taxon>Radiobacillus</taxon>
    </lineage>
</organism>
<dbReference type="KEGG" id="aqt:FN924_11590"/>
<feature type="transmembrane region" description="Helical" evidence="1">
    <location>
        <begin position="7"/>
        <end position="26"/>
    </location>
</feature>
<gene>
    <name evidence="3" type="ORF">FN924_11590</name>
</gene>
<accession>A0A516KH93</accession>
<feature type="transmembrane region" description="Helical" evidence="1">
    <location>
        <begin position="82"/>
        <end position="100"/>
    </location>
</feature>
<sequence length="160" mass="18451">MKKQHLFTAYILIGIGVYFLLRQLKLPLLTDFYSWPTLLMILGIAFLIHSYSARDYSNILPGVILLGIGIHSFAIAHYPFWINHWGMYLIIIGTAFLLRYAKTKSGLLPGILLVALGLFAIFSRNTPAWFSWINQIFHIFETFWPLTLIAIGVYIVFRKK</sequence>
<keyword evidence="1" id="KW-0812">Transmembrane</keyword>
<feature type="domain" description="LiaI-LiaF-like transmembrane region" evidence="2">
    <location>
        <begin position="6"/>
        <end position="47"/>
    </location>
</feature>
<keyword evidence="4" id="KW-1185">Reference proteome</keyword>
<feature type="transmembrane region" description="Helical" evidence="1">
    <location>
        <begin position="136"/>
        <end position="157"/>
    </location>
</feature>
<evidence type="ECO:0000259" key="2">
    <source>
        <dbReference type="Pfam" id="PF18917"/>
    </source>
</evidence>
<name>A0A516KH93_9BACI</name>
<dbReference type="RefSeq" id="WP_143894646.1">
    <property type="nucleotide sequence ID" value="NZ_CP041666.1"/>
</dbReference>
<keyword evidence="1" id="KW-0472">Membrane</keyword>
<proteinExistence type="predicted"/>
<feature type="transmembrane region" description="Helical" evidence="1">
    <location>
        <begin position="58"/>
        <end position="76"/>
    </location>
</feature>
<evidence type="ECO:0000313" key="3">
    <source>
        <dbReference type="EMBL" id="QDP40771.1"/>
    </source>
</evidence>
<feature type="transmembrane region" description="Helical" evidence="1">
    <location>
        <begin position="107"/>
        <end position="124"/>
    </location>
</feature>
<dbReference type="EMBL" id="CP041666">
    <property type="protein sequence ID" value="QDP40771.1"/>
    <property type="molecule type" value="Genomic_DNA"/>
</dbReference>
<dbReference type="Pfam" id="PF18917">
    <property type="entry name" value="LiaI-LiaF-like_TM1"/>
    <property type="match status" value="1"/>
</dbReference>
<dbReference type="OrthoDB" id="2989824at2"/>
<dbReference type="Proteomes" id="UP000315215">
    <property type="component" value="Chromosome"/>
</dbReference>
<evidence type="ECO:0000313" key="4">
    <source>
        <dbReference type="Proteomes" id="UP000315215"/>
    </source>
</evidence>
<dbReference type="AlphaFoldDB" id="A0A516KH93"/>
<dbReference type="InterPro" id="IPR043726">
    <property type="entry name" value="LiaI-LiaF-like_TM1"/>
</dbReference>
<reference evidence="3 4" key="1">
    <citation type="submission" date="2019-07" db="EMBL/GenBank/DDBJ databases">
        <authorList>
            <person name="Li J."/>
        </authorList>
    </citation>
    <scope>NUCLEOTIDE SEQUENCE [LARGE SCALE GENOMIC DNA]</scope>
    <source>
        <strain evidence="3 4">TKL69</strain>
    </source>
</reference>
<feature type="transmembrane region" description="Helical" evidence="1">
    <location>
        <begin position="32"/>
        <end position="51"/>
    </location>
</feature>